<protein>
    <submittedName>
        <fullName evidence="1">Uncharacterized protein</fullName>
    </submittedName>
</protein>
<comment type="caution">
    <text evidence="1">The sequence shown here is derived from an EMBL/GenBank/DDBJ whole genome shotgun (WGS) entry which is preliminary data.</text>
</comment>
<evidence type="ECO:0000313" key="1">
    <source>
        <dbReference type="EMBL" id="MDG2989499.1"/>
    </source>
</evidence>
<sequence length="70" mass="7793">MTMRPAHIPVTPLVLAAEQQAKLEARLRDSITVFLADPRALEVEAIAEIAAQYKQATEAYWQTFAETHGL</sequence>
<reference evidence="1" key="2">
    <citation type="submission" date="2022-01" db="EMBL/GenBank/DDBJ databases">
        <authorList>
            <person name="Zivanovic Y."/>
            <person name="Moreira D."/>
            <person name="Lopez-Garcia P."/>
        </authorList>
    </citation>
    <scope>NUCLEOTIDE SEQUENCE</scope>
    <source>
        <strain evidence="1">G9</strain>
    </source>
</reference>
<reference evidence="1" key="1">
    <citation type="journal article" date="2022" name="Genome Biol. Evol.">
        <title>A New Gene Family Diagnostic for Intracellular Biomineralization of Amorphous Ca Carbonates by Cyanobacteria.</title>
        <authorList>
            <person name="Benzerara K."/>
            <person name="Duprat E."/>
            <person name="Bitard-Feildel T."/>
            <person name="Caumes G."/>
            <person name="Cassier-Chauvat C."/>
            <person name="Chauvat F."/>
            <person name="Dezi M."/>
            <person name="Diop S.I."/>
            <person name="Gaschignard G."/>
            <person name="Gorgen S."/>
            <person name="Gugger M."/>
            <person name="Lopez-Garcia P."/>
            <person name="Millet M."/>
            <person name="Skouri-Panet F."/>
            <person name="Moreira D."/>
            <person name="Callebaut I."/>
        </authorList>
    </citation>
    <scope>NUCLEOTIDE SEQUENCE</scope>
    <source>
        <strain evidence="1">G9</strain>
    </source>
</reference>
<gene>
    <name evidence="1" type="ORF">L3556_00915</name>
</gene>
<keyword evidence="2" id="KW-1185">Reference proteome</keyword>
<evidence type="ECO:0000313" key="2">
    <source>
        <dbReference type="Proteomes" id="UP001154265"/>
    </source>
</evidence>
<accession>A0ABT6EUE7</accession>
<organism evidence="1 2">
    <name type="scientific">Candidatus Synechococcus calcipolaris G9</name>
    <dbReference type="NCBI Taxonomy" id="1497997"/>
    <lineage>
        <taxon>Bacteria</taxon>
        <taxon>Bacillati</taxon>
        <taxon>Cyanobacteriota</taxon>
        <taxon>Cyanophyceae</taxon>
        <taxon>Synechococcales</taxon>
        <taxon>Synechococcaceae</taxon>
        <taxon>Synechococcus</taxon>
    </lineage>
</organism>
<dbReference type="Proteomes" id="UP001154265">
    <property type="component" value="Unassembled WGS sequence"/>
</dbReference>
<dbReference type="EMBL" id="JAKKUT010000001">
    <property type="protein sequence ID" value="MDG2989499.1"/>
    <property type="molecule type" value="Genomic_DNA"/>
</dbReference>
<dbReference type="RefSeq" id="WP_277865422.1">
    <property type="nucleotide sequence ID" value="NZ_JAKKUT010000001.1"/>
</dbReference>
<name>A0ABT6EUE7_9SYNE</name>
<proteinExistence type="predicted"/>